<dbReference type="EMBL" id="LZIT01000098">
    <property type="protein sequence ID" value="OBG41037.1"/>
    <property type="molecule type" value="Genomic_DNA"/>
</dbReference>
<dbReference type="Gene3D" id="3.40.50.850">
    <property type="entry name" value="Isochorismatase-like"/>
    <property type="match status" value="1"/>
</dbReference>
<comment type="similarity">
    <text evidence="1">Belongs to the isochorismatase family.</text>
</comment>
<protein>
    <recommendedName>
        <fullName evidence="6">nicotinamidase</fullName>
        <ecNumber evidence="6">3.5.1.19</ecNumber>
    </recommendedName>
    <alternativeName>
        <fullName evidence="7">Nicotinamide deamidase</fullName>
    </alternativeName>
</protein>
<dbReference type="CDD" id="cd01011">
    <property type="entry name" value="nicotinamidase"/>
    <property type="match status" value="1"/>
</dbReference>
<evidence type="ECO:0000259" key="8">
    <source>
        <dbReference type="Pfam" id="PF00857"/>
    </source>
</evidence>
<dbReference type="PANTHER" id="PTHR11080:SF2">
    <property type="entry name" value="LD05707P"/>
    <property type="match status" value="1"/>
</dbReference>
<keyword evidence="3" id="KW-0479">Metal-binding</keyword>
<evidence type="ECO:0000256" key="4">
    <source>
        <dbReference type="ARBA" id="ARBA00022801"/>
    </source>
</evidence>
<dbReference type="GO" id="GO:0008936">
    <property type="term" value="F:nicotinamidase activity"/>
    <property type="evidence" value="ECO:0007669"/>
    <property type="project" value="UniProtKB-EC"/>
</dbReference>
<sequence>MERVRALIIVDVQNDFCEGGSLPVRGGARLASAIDDYVAGGPGYDHVVATQDFHIDPGDHFSDRPDYSSSWPPHCVAGTPGADIRPELDPARIEAVFRKGAHAAAYSGFEGADETGTPLLEWLRRRGVDEVDVVGIATDHCVRRTAEDAARAGLTTRVLLDLTAAVAPESADEALAAMRSAGVELVGAP</sequence>
<evidence type="ECO:0000256" key="6">
    <source>
        <dbReference type="ARBA" id="ARBA00039017"/>
    </source>
</evidence>
<dbReference type="SUPFAM" id="SSF52499">
    <property type="entry name" value="Isochorismatase-like hydrolases"/>
    <property type="match status" value="1"/>
</dbReference>
<evidence type="ECO:0000256" key="2">
    <source>
        <dbReference type="ARBA" id="ARBA00022642"/>
    </source>
</evidence>
<proteinExistence type="inferred from homology"/>
<dbReference type="PANTHER" id="PTHR11080">
    <property type="entry name" value="PYRAZINAMIDASE/NICOTINAMIDASE"/>
    <property type="match status" value="1"/>
</dbReference>
<name>A0ABD6P2N4_9MYCO</name>
<accession>A0ABD6P2N4</accession>
<dbReference type="InterPro" id="IPR036380">
    <property type="entry name" value="Isochorismatase-like_sf"/>
</dbReference>
<dbReference type="AlphaFoldDB" id="A0ABD6P2N4"/>
<reference evidence="9 10" key="1">
    <citation type="submission" date="2016-06" db="EMBL/GenBank/DDBJ databases">
        <authorList>
            <person name="Sutton G."/>
            <person name="Brinkac L."/>
            <person name="Sanka R."/>
            <person name="Adams M."/>
            <person name="Lau E."/>
            <person name="Sam S."/>
            <person name="Sreng N."/>
            <person name="Him V."/>
            <person name="Kerleguer A."/>
            <person name="Cheng S."/>
        </authorList>
    </citation>
    <scope>NUCLEOTIDE SEQUENCE [LARGE SCALE GENOMIC DNA]</scope>
    <source>
        <strain evidence="9 10">E2978</strain>
    </source>
</reference>
<evidence type="ECO:0000313" key="10">
    <source>
        <dbReference type="Proteomes" id="UP000092086"/>
    </source>
</evidence>
<evidence type="ECO:0000256" key="7">
    <source>
        <dbReference type="ARBA" id="ARBA00043224"/>
    </source>
</evidence>
<comment type="caution">
    <text evidence="9">The sequence shown here is derived from an EMBL/GenBank/DDBJ whole genome shotgun (WGS) entry which is preliminary data.</text>
</comment>
<gene>
    <name evidence="9" type="ORF">A5672_13040</name>
</gene>
<dbReference type="InterPro" id="IPR000868">
    <property type="entry name" value="Isochorismatase-like_dom"/>
</dbReference>
<dbReference type="GO" id="GO:0019363">
    <property type="term" value="P:pyridine nucleotide biosynthetic process"/>
    <property type="evidence" value="ECO:0007669"/>
    <property type="project" value="UniProtKB-KW"/>
</dbReference>
<dbReference type="EC" id="3.5.1.19" evidence="6"/>
<dbReference type="GO" id="GO:0046872">
    <property type="term" value="F:metal ion binding"/>
    <property type="evidence" value="ECO:0007669"/>
    <property type="project" value="UniProtKB-KW"/>
</dbReference>
<evidence type="ECO:0000256" key="1">
    <source>
        <dbReference type="ARBA" id="ARBA00006336"/>
    </source>
</evidence>
<keyword evidence="2" id="KW-0662">Pyridine nucleotide biosynthesis</keyword>
<feature type="domain" description="Isochorismatase-like" evidence="8">
    <location>
        <begin position="6"/>
        <end position="186"/>
    </location>
</feature>
<organism evidence="9 10">
    <name type="scientific">Mycobacterium alsense</name>
    <dbReference type="NCBI Taxonomy" id="324058"/>
    <lineage>
        <taxon>Bacteria</taxon>
        <taxon>Bacillati</taxon>
        <taxon>Actinomycetota</taxon>
        <taxon>Actinomycetes</taxon>
        <taxon>Mycobacteriales</taxon>
        <taxon>Mycobacteriaceae</taxon>
        <taxon>Mycobacterium</taxon>
    </lineage>
</organism>
<evidence type="ECO:0000256" key="3">
    <source>
        <dbReference type="ARBA" id="ARBA00022723"/>
    </source>
</evidence>
<dbReference type="Proteomes" id="UP000092086">
    <property type="component" value="Unassembled WGS sequence"/>
</dbReference>
<dbReference type="Pfam" id="PF00857">
    <property type="entry name" value="Isochorismatase"/>
    <property type="match status" value="1"/>
</dbReference>
<dbReference type="InterPro" id="IPR052347">
    <property type="entry name" value="Isochorismatase_Nicotinamidase"/>
</dbReference>
<evidence type="ECO:0000313" key="9">
    <source>
        <dbReference type="EMBL" id="OBG41037.1"/>
    </source>
</evidence>
<keyword evidence="4" id="KW-0378">Hydrolase</keyword>
<comment type="pathway">
    <text evidence="5">Cofactor biosynthesis; nicotinate biosynthesis; nicotinate from nicotinamide: step 1/1.</text>
</comment>
<evidence type="ECO:0000256" key="5">
    <source>
        <dbReference type="ARBA" id="ARBA00037900"/>
    </source>
</evidence>